<dbReference type="GO" id="GO:0003998">
    <property type="term" value="F:acylphosphatase activity"/>
    <property type="evidence" value="ECO:0007669"/>
    <property type="project" value="UniProtKB-EC"/>
</dbReference>
<reference evidence="8 9" key="1">
    <citation type="submission" date="2016-11" db="EMBL/GenBank/DDBJ databases">
        <authorList>
            <person name="Jaros S."/>
            <person name="Januszkiewicz K."/>
            <person name="Wedrychowicz H."/>
        </authorList>
    </citation>
    <scope>NUCLEOTIDE SEQUENCE [LARGE SCALE GENOMIC DNA]</scope>
    <source>
        <strain evidence="8 9">DSM 18119</strain>
    </source>
</reference>
<evidence type="ECO:0000256" key="6">
    <source>
        <dbReference type="RuleBase" id="RU004168"/>
    </source>
</evidence>
<dbReference type="InterPro" id="IPR001792">
    <property type="entry name" value="Acylphosphatase-like_dom"/>
</dbReference>
<keyword evidence="4 5" id="KW-0378">Hydrolase</keyword>
<protein>
    <recommendedName>
        <fullName evidence="2 4">Acylphosphatase</fullName>
        <ecNumber evidence="2 4">3.6.1.7</ecNumber>
    </recommendedName>
</protein>
<dbReference type="InterPro" id="IPR017968">
    <property type="entry name" value="Acylphosphatase_CS"/>
</dbReference>
<dbReference type="InterPro" id="IPR036046">
    <property type="entry name" value="Acylphosphatase-like_dom_sf"/>
</dbReference>
<evidence type="ECO:0000256" key="3">
    <source>
        <dbReference type="ARBA" id="ARBA00047645"/>
    </source>
</evidence>
<name>A0A1M5FWC7_9BACT</name>
<accession>A0A1M5FWC7</accession>
<proteinExistence type="inferred from homology"/>
<feature type="domain" description="Acylphosphatase-like" evidence="7">
    <location>
        <begin position="16"/>
        <end position="102"/>
    </location>
</feature>
<dbReference type="STRING" id="1121884.SAMN02745131_03963"/>
<dbReference type="PANTHER" id="PTHR47268">
    <property type="entry name" value="ACYLPHOSPHATASE"/>
    <property type="match status" value="1"/>
</dbReference>
<dbReference type="EMBL" id="FQUU01000025">
    <property type="protein sequence ID" value="SHF95753.1"/>
    <property type="molecule type" value="Genomic_DNA"/>
</dbReference>
<sequence>MLCHQRNLPGMNNLRSVHLLVQGKVQGVFFRATAQEMAELLQLKGWVKNTPAGEVEIMAFGERERVQQFIDWCKKGPPRAVVTKVQVTETEDYSYNSFQVVRY</sequence>
<dbReference type="EC" id="3.6.1.7" evidence="2 4"/>
<dbReference type="SUPFAM" id="SSF54975">
    <property type="entry name" value="Acylphosphatase/BLUF domain-like"/>
    <property type="match status" value="1"/>
</dbReference>
<dbReference type="PROSITE" id="PS51160">
    <property type="entry name" value="ACYLPHOSPHATASE_3"/>
    <property type="match status" value="1"/>
</dbReference>
<dbReference type="PROSITE" id="PS00150">
    <property type="entry name" value="ACYLPHOSPHATASE_1"/>
    <property type="match status" value="1"/>
</dbReference>
<organism evidence="8 9">
    <name type="scientific">Flavisolibacter ginsengisoli DSM 18119</name>
    <dbReference type="NCBI Taxonomy" id="1121884"/>
    <lineage>
        <taxon>Bacteria</taxon>
        <taxon>Pseudomonadati</taxon>
        <taxon>Bacteroidota</taxon>
        <taxon>Chitinophagia</taxon>
        <taxon>Chitinophagales</taxon>
        <taxon>Chitinophagaceae</taxon>
        <taxon>Flavisolibacter</taxon>
    </lineage>
</organism>
<evidence type="ECO:0000313" key="8">
    <source>
        <dbReference type="EMBL" id="SHF95753.1"/>
    </source>
</evidence>
<evidence type="ECO:0000259" key="7">
    <source>
        <dbReference type="PROSITE" id="PS51160"/>
    </source>
</evidence>
<dbReference type="Pfam" id="PF00708">
    <property type="entry name" value="Acylphosphatase"/>
    <property type="match status" value="1"/>
</dbReference>
<keyword evidence="9" id="KW-1185">Reference proteome</keyword>
<dbReference type="PROSITE" id="PS00151">
    <property type="entry name" value="ACYLPHOSPHATASE_2"/>
    <property type="match status" value="1"/>
</dbReference>
<dbReference type="InterPro" id="IPR020456">
    <property type="entry name" value="Acylphosphatase"/>
</dbReference>
<feature type="active site" evidence="4">
    <location>
        <position position="49"/>
    </location>
</feature>
<dbReference type="PRINTS" id="PR00112">
    <property type="entry name" value="ACYLPHPHTASE"/>
</dbReference>
<gene>
    <name evidence="8" type="ORF">SAMN02745131_03963</name>
</gene>
<comment type="catalytic activity">
    <reaction evidence="3 4 5">
        <text>an acyl phosphate + H2O = a carboxylate + phosphate + H(+)</text>
        <dbReference type="Rhea" id="RHEA:14965"/>
        <dbReference type="ChEBI" id="CHEBI:15377"/>
        <dbReference type="ChEBI" id="CHEBI:15378"/>
        <dbReference type="ChEBI" id="CHEBI:29067"/>
        <dbReference type="ChEBI" id="CHEBI:43474"/>
        <dbReference type="ChEBI" id="CHEBI:59918"/>
        <dbReference type="EC" id="3.6.1.7"/>
    </reaction>
</comment>
<dbReference type="AlphaFoldDB" id="A0A1M5FWC7"/>
<evidence type="ECO:0000256" key="4">
    <source>
        <dbReference type="PROSITE-ProRule" id="PRU00520"/>
    </source>
</evidence>
<dbReference type="Proteomes" id="UP000184048">
    <property type="component" value="Unassembled WGS sequence"/>
</dbReference>
<evidence type="ECO:0000313" key="9">
    <source>
        <dbReference type="Proteomes" id="UP000184048"/>
    </source>
</evidence>
<dbReference type="Gene3D" id="3.30.70.100">
    <property type="match status" value="1"/>
</dbReference>
<evidence type="ECO:0000256" key="1">
    <source>
        <dbReference type="ARBA" id="ARBA00005614"/>
    </source>
</evidence>
<evidence type="ECO:0000256" key="5">
    <source>
        <dbReference type="RuleBase" id="RU000553"/>
    </source>
</evidence>
<feature type="active site" evidence="4">
    <location>
        <position position="31"/>
    </location>
</feature>
<evidence type="ECO:0000256" key="2">
    <source>
        <dbReference type="ARBA" id="ARBA00012150"/>
    </source>
</evidence>
<comment type="similarity">
    <text evidence="1 6">Belongs to the acylphosphatase family.</text>
</comment>
<dbReference type="PANTHER" id="PTHR47268:SF4">
    <property type="entry name" value="ACYLPHOSPHATASE"/>
    <property type="match status" value="1"/>
</dbReference>